<feature type="binding site" evidence="13">
    <location>
        <position position="191"/>
    </location>
    <ligand>
        <name>[4Fe-4S] cluster</name>
        <dbReference type="ChEBI" id="CHEBI:49883"/>
        <label>2</label>
        <note>4Fe-4S-S-AdoMet</note>
    </ligand>
</feature>
<dbReference type="InterPro" id="IPR020612">
    <property type="entry name" value="Methylthiotransferase_CS"/>
</dbReference>
<dbReference type="GO" id="GO:0035597">
    <property type="term" value="F:tRNA-2-methylthio-N(6)-dimethylallyladenosine(37) synthase activity"/>
    <property type="evidence" value="ECO:0007669"/>
    <property type="project" value="UniProtKB-EC"/>
</dbReference>
<dbReference type="InterPro" id="IPR013848">
    <property type="entry name" value="Methylthiotransferase_N"/>
</dbReference>
<dbReference type="Pfam" id="PF04055">
    <property type="entry name" value="Radical_SAM"/>
    <property type="match status" value="1"/>
</dbReference>
<evidence type="ECO:0000313" key="18">
    <source>
        <dbReference type="Proteomes" id="UP000294682"/>
    </source>
</evidence>
<dbReference type="SFLD" id="SFLDF00273">
    <property type="entry name" value="(dimethylallyl)adenosine_tRNA"/>
    <property type="match status" value="1"/>
</dbReference>
<dbReference type="InterPro" id="IPR002792">
    <property type="entry name" value="TRAM_dom"/>
</dbReference>
<proteinExistence type="inferred from homology"/>
<dbReference type="Gene3D" id="3.40.50.12160">
    <property type="entry name" value="Methylthiotransferase, N-terminal domain"/>
    <property type="match status" value="1"/>
</dbReference>
<dbReference type="Proteomes" id="UP000294682">
    <property type="component" value="Unassembled WGS sequence"/>
</dbReference>
<keyword evidence="4 13" id="KW-0949">S-adenosyl-L-methionine</keyword>
<dbReference type="PROSITE" id="PS51918">
    <property type="entry name" value="RADICAL_SAM"/>
    <property type="match status" value="1"/>
</dbReference>
<feature type="binding site" evidence="13">
    <location>
        <position position="194"/>
    </location>
    <ligand>
        <name>[4Fe-4S] cluster</name>
        <dbReference type="ChEBI" id="CHEBI:49883"/>
        <label>2</label>
        <note>4Fe-4S-S-AdoMet</note>
    </ligand>
</feature>
<protein>
    <recommendedName>
        <fullName evidence="10 13">tRNA-2-methylthio-N(6)-dimethylallyladenosine synthase</fullName>
        <ecNumber evidence="8 13">2.8.4.3</ecNumber>
    </recommendedName>
    <alternativeName>
        <fullName evidence="12 13">(Dimethylallyl)adenosine tRNA methylthiotransferase MiaB</fullName>
    </alternativeName>
    <alternativeName>
        <fullName evidence="11 13">tRNA-i(6)A37 methylthiotransferase</fullName>
    </alternativeName>
</protein>
<dbReference type="PROSITE" id="PS01278">
    <property type="entry name" value="MTTASE_RADICAL"/>
    <property type="match status" value="1"/>
</dbReference>
<dbReference type="NCBIfam" id="TIGR01574">
    <property type="entry name" value="miaB-methiolase"/>
    <property type="match status" value="1"/>
</dbReference>
<feature type="domain" description="MTTase N-terminal" evidence="15">
    <location>
        <begin position="32"/>
        <end position="150"/>
    </location>
</feature>
<evidence type="ECO:0000259" key="16">
    <source>
        <dbReference type="PROSITE" id="PS51918"/>
    </source>
</evidence>
<dbReference type="PROSITE" id="PS50926">
    <property type="entry name" value="TRAM"/>
    <property type="match status" value="1"/>
</dbReference>
<keyword evidence="5 13" id="KW-0479">Metal-binding</keyword>
<dbReference type="InterPro" id="IPR058240">
    <property type="entry name" value="rSAM_sf"/>
</dbReference>
<dbReference type="NCBIfam" id="TIGR00089">
    <property type="entry name" value="MiaB/RimO family radical SAM methylthiotransferase"/>
    <property type="match status" value="1"/>
</dbReference>
<dbReference type="GO" id="GO:0051539">
    <property type="term" value="F:4 iron, 4 sulfur cluster binding"/>
    <property type="evidence" value="ECO:0007669"/>
    <property type="project" value="UniProtKB-UniRule"/>
</dbReference>
<evidence type="ECO:0000256" key="1">
    <source>
        <dbReference type="ARBA" id="ARBA00003234"/>
    </source>
</evidence>
<feature type="domain" description="TRAM" evidence="14">
    <location>
        <begin position="406"/>
        <end position="468"/>
    </location>
</feature>
<dbReference type="SMART" id="SM00729">
    <property type="entry name" value="Elp3"/>
    <property type="match status" value="1"/>
</dbReference>
<reference evidence="17 18" key="1">
    <citation type="submission" date="2019-03" db="EMBL/GenBank/DDBJ databases">
        <title>Genomic Encyclopedia of Type Strains, Phase IV (KMG-IV): sequencing the most valuable type-strain genomes for metagenomic binning, comparative biology and taxonomic classification.</title>
        <authorList>
            <person name="Goeker M."/>
        </authorList>
    </citation>
    <scope>NUCLEOTIDE SEQUENCE [LARGE SCALE GENOMIC DNA]</scope>
    <source>
        <strain evidence="17 18">DSM 100433</strain>
    </source>
</reference>
<dbReference type="SFLD" id="SFLDG01082">
    <property type="entry name" value="B12-binding_domain_containing"/>
    <property type="match status" value="1"/>
</dbReference>
<keyword evidence="3 13" id="KW-0808">Transferase</keyword>
<keyword evidence="13" id="KW-0819">tRNA processing</keyword>
<evidence type="ECO:0000313" key="17">
    <source>
        <dbReference type="EMBL" id="TCL45496.1"/>
    </source>
</evidence>
<keyword evidence="13" id="KW-0963">Cytoplasm</keyword>
<dbReference type="InterPro" id="IPR007197">
    <property type="entry name" value="rSAM"/>
</dbReference>
<dbReference type="Pfam" id="PF01938">
    <property type="entry name" value="TRAM"/>
    <property type="match status" value="1"/>
</dbReference>
<evidence type="ECO:0000256" key="13">
    <source>
        <dbReference type="HAMAP-Rule" id="MF_01864"/>
    </source>
</evidence>
<feature type="domain" description="Radical SAM core" evidence="16">
    <location>
        <begin position="173"/>
        <end position="403"/>
    </location>
</feature>
<dbReference type="InterPro" id="IPR006463">
    <property type="entry name" value="MiaB_methiolase"/>
</dbReference>
<dbReference type="FunFam" id="3.40.50.12160:FF:000003">
    <property type="entry name" value="CDK5 regulatory subunit-associated protein 1"/>
    <property type="match status" value="1"/>
</dbReference>
<dbReference type="SUPFAM" id="SSF102114">
    <property type="entry name" value="Radical SAM enzymes"/>
    <property type="match status" value="1"/>
</dbReference>
<dbReference type="RefSeq" id="WP_286170669.1">
    <property type="nucleotide sequence ID" value="NZ_SLUK01000001.1"/>
</dbReference>
<evidence type="ECO:0000259" key="15">
    <source>
        <dbReference type="PROSITE" id="PS51449"/>
    </source>
</evidence>
<comment type="similarity">
    <text evidence="13">Belongs to the methylthiotransferase family. MiaB subfamily.</text>
</comment>
<evidence type="ECO:0000256" key="8">
    <source>
        <dbReference type="ARBA" id="ARBA00033765"/>
    </source>
</evidence>
<dbReference type="AlphaFoldDB" id="A0A9X8ULU2"/>
<dbReference type="GO" id="GO:0005829">
    <property type="term" value="C:cytosol"/>
    <property type="evidence" value="ECO:0007669"/>
    <property type="project" value="TreeGrafter"/>
</dbReference>
<accession>A0A9X8ULU2</accession>
<comment type="function">
    <text evidence="1 13">Catalyzes the methylthiolation of N6-(dimethylallyl)adenosine (i(6)A), leading to the formation of 2-methylthio-N6-(dimethylallyl)adenosine (ms(2)i(6)A) at position 37 in tRNAs that read codons beginning with uridine.</text>
</comment>
<evidence type="ECO:0000256" key="10">
    <source>
        <dbReference type="ARBA" id="ARBA00068570"/>
    </source>
</evidence>
<dbReference type="SFLD" id="SFLDG01061">
    <property type="entry name" value="methylthiotransferase"/>
    <property type="match status" value="1"/>
</dbReference>
<gene>
    <name evidence="13" type="primary">miaB</name>
    <name evidence="17" type="ORF">EDD78_101479</name>
</gene>
<evidence type="ECO:0000256" key="5">
    <source>
        <dbReference type="ARBA" id="ARBA00022723"/>
    </source>
</evidence>
<dbReference type="InterPro" id="IPR006638">
    <property type="entry name" value="Elp3/MiaA/NifB-like_rSAM"/>
</dbReference>
<dbReference type="InterPro" id="IPR023404">
    <property type="entry name" value="rSAM_horseshoe"/>
</dbReference>
<evidence type="ECO:0000256" key="7">
    <source>
        <dbReference type="ARBA" id="ARBA00023014"/>
    </source>
</evidence>
<evidence type="ECO:0000256" key="2">
    <source>
        <dbReference type="ARBA" id="ARBA00022485"/>
    </source>
</evidence>
<dbReference type="HAMAP" id="MF_01864">
    <property type="entry name" value="tRNA_metthiotr_MiaB"/>
    <property type="match status" value="1"/>
</dbReference>
<evidence type="ECO:0000256" key="11">
    <source>
        <dbReference type="ARBA" id="ARBA00080698"/>
    </source>
</evidence>
<feature type="binding site" evidence="13">
    <location>
        <position position="41"/>
    </location>
    <ligand>
        <name>[4Fe-4S] cluster</name>
        <dbReference type="ChEBI" id="CHEBI:49883"/>
        <label>1</label>
    </ligand>
</feature>
<dbReference type="PROSITE" id="PS51449">
    <property type="entry name" value="MTTASE_N"/>
    <property type="match status" value="1"/>
</dbReference>
<dbReference type="InterPro" id="IPR038135">
    <property type="entry name" value="Methylthiotransferase_N_sf"/>
</dbReference>
<comment type="cofactor">
    <cofactor evidence="13">
        <name>[4Fe-4S] cluster</name>
        <dbReference type="ChEBI" id="CHEBI:49883"/>
    </cofactor>
    <text evidence="13">Binds 2 [4Fe-4S] clusters. One cluster is coordinated with 3 cysteines and an exchangeable S-adenosyl-L-methionine.</text>
</comment>
<dbReference type="CDD" id="cd01335">
    <property type="entry name" value="Radical_SAM"/>
    <property type="match status" value="1"/>
</dbReference>
<sequence>MSYLPDYIDGALAQTRTERIKELLSLRYDHPPLAYVHSFGCQQNVSDGEHLCGLLASLGFGFCPDSAGADLVLFNTCAVRENAEERVFGNIGALSHLKRARPDMIIAVCGCMTQQEAVRERLRKSYPYVDLAFGANAAHRLPELLLRLLEERRRVIDGREPGEKIVENLPVRREGKVRAWLPIMQGCDNFCTYCIVPYVRGREHSRAMPDVLREAKELIAEGYKEITLLGQNVNSYGKGLEGEVTFPRLLRELNVLPGDFWIRFMTSHPKDCTKELIDAIAECGKVCNYIHLPVQCGSDEILRRMNRRYTAAQYKELVEYARERIPGVSFSSDIMVGFPGERYEDFLQTLELVKEVRFHALYTFLYSKRGGTAAAQLPDPVPAQEKSRWFRQLLAAQEQVTRSFHEQMVGRTLRVLCEGPGKEQGMMSGRTESGVIAQFAGDEALAGQFLQVKITRALNWAVCGEMIE</sequence>
<evidence type="ECO:0000256" key="12">
    <source>
        <dbReference type="ARBA" id="ARBA00081141"/>
    </source>
</evidence>
<dbReference type="Gene3D" id="3.80.30.20">
    <property type="entry name" value="tm_1862 like domain"/>
    <property type="match status" value="1"/>
</dbReference>
<comment type="caution">
    <text evidence="17">The sequence shown here is derived from an EMBL/GenBank/DDBJ whole genome shotgun (WGS) entry which is preliminary data.</text>
</comment>
<feature type="binding site" evidence="13">
    <location>
        <position position="111"/>
    </location>
    <ligand>
        <name>[4Fe-4S] cluster</name>
        <dbReference type="ChEBI" id="CHEBI:49883"/>
        <label>1</label>
    </ligand>
</feature>
<dbReference type="Pfam" id="PF00919">
    <property type="entry name" value="UPF0004"/>
    <property type="match status" value="1"/>
</dbReference>
<keyword evidence="7 13" id="KW-0411">Iron-sulfur</keyword>
<feature type="binding site" evidence="13">
    <location>
        <position position="187"/>
    </location>
    <ligand>
        <name>[4Fe-4S] cluster</name>
        <dbReference type="ChEBI" id="CHEBI:49883"/>
        <label>2</label>
        <note>4Fe-4S-S-AdoMet</note>
    </ligand>
</feature>
<keyword evidence="2 13" id="KW-0004">4Fe-4S</keyword>
<evidence type="ECO:0000256" key="6">
    <source>
        <dbReference type="ARBA" id="ARBA00023004"/>
    </source>
</evidence>
<dbReference type="InterPro" id="IPR005839">
    <property type="entry name" value="Methylthiotransferase"/>
</dbReference>
<name>A0A9X8ULU2_9FIRM</name>
<evidence type="ECO:0000256" key="4">
    <source>
        <dbReference type="ARBA" id="ARBA00022691"/>
    </source>
</evidence>
<dbReference type="PANTHER" id="PTHR43020:SF2">
    <property type="entry name" value="MITOCHONDRIAL TRNA METHYLTHIOTRANSFERASE CDK5RAP1"/>
    <property type="match status" value="1"/>
</dbReference>
<evidence type="ECO:0000259" key="14">
    <source>
        <dbReference type="PROSITE" id="PS50926"/>
    </source>
</evidence>
<evidence type="ECO:0000256" key="9">
    <source>
        <dbReference type="ARBA" id="ARBA00051425"/>
    </source>
</evidence>
<dbReference type="GO" id="GO:0046872">
    <property type="term" value="F:metal ion binding"/>
    <property type="evidence" value="ECO:0007669"/>
    <property type="project" value="UniProtKB-KW"/>
</dbReference>
<dbReference type="PANTHER" id="PTHR43020">
    <property type="entry name" value="CDK5 REGULATORY SUBUNIT-ASSOCIATED PROTEIN 1"/>
    <property type="match status" value="1"/>
</dbReference>
<comment type="subunit">
    <text evidence="13">Monomer.</text>
</comment>
<dbReference type="EMBL" id="SLUK01000001">
    <property type="protein sequence ID" value="TCL45496.1"/>
    <property type="molecule type" value="Genomic_DNA"/>
</dbReference>
<keyword evidence="18" id="KW-1185">Reference proteome</keyword>
<comment type="catalytic activity">
    <reaction evidence="9 13">
        <text>N(6)-dimethylallyladenosine(37) in tRNA + (sulfur carrier)-SH + AH2 + 2 S-adenosyl-L-methionine = 2-methylsulfanyl-N(6)-dimethylallyladenosine(37) in tRNA + (sulfur carrier)-H + 5'-deoxyadenosine + L-methionine + A + S-adenosyl-L-homocysteine + 2 H(+)</text>
        <dbReference type="Rhea" id="RHEA:37067"/>
        <dbReference type="Rhea" id="RHEA-COMP:10375"/>
        <dbReference type="Rhea" id="RHEA-COMP:10376"/>
        <dbReference type="Rhea" id="RHEA-COMP:14737"/>
        <dbReference type="Rhea" id="RHEA-COMP:14739"/>
        <dbReference type="ChEBI" id="CHEBI:13193"/>
        <dbReference type="ChEBI" id="CHEBI:15378"/>
        <dbReference type="ChEBI" id="CHEBI:17319"/>
        <dbReference type="ChEBI" id="CHEBI:17499"/>
        <dbReference type="ChEBI" id="CHEBI:29917"/>
        <dbReference type="ChEBI" id="CHEBI:57844"/>
        <dbReference type="ChEBI" id="CHEBI:57856"/>
        <dbReference type="ChEBI" id="CHEBI:59789"/>
        <dbReference type="ChEBI" id="CHEBI:64428"/>
        <dbReference type="ChEBI" id="CHEBI:74415"/>
        <dbReference type="ChEBI" id="CHEBI:74417"/>
        <dbReference type="EC" id="2.8.4.3"/>
    </reaction>
</comment>
<dbReference type="FunFam" id="3.80.30.20:FF:000001">
    <property type="entry name" value="tRNA-2-methylthio-N(6)-dimethylallyladenosine synthase 2"/>
    <property type="match status" value="1"/>
</dbReference>
<keyword evidence="6 13" id="KW-0408">Iron</keyword>
<comment type="subcellular location">
    <subcellularLocation>
        <location evidence="13">Cytoplasm</location>
    </subcellularLocation>
</comment>
<feature type="binding site" evidence="13">
    <location>
        <position position="77"/>
    </location>
    <ligand>
        <name>[4Fe-4S] cluster</name>
        <dbReference type="ChEBI" id="CHEBI:49883"/>
        <label>1</label>
    </ligand>
</feature>
<organism evidence="17 18">
    <name type="scientific">Harryflintia acetispora</name>
    <dbReference type="NCBI Taxonomy" id="1849041"/>
    <lineage>
        <taxon>Bacteria</taxon>
        <taxon>Bacillati</taxon>
        <taxon>Bacillota</taxon>
        <taxon>Clostridia</taxon>
        <taxon>Eubacteriales</taxon>
        <taxon>Oscillospiraceae</taxon>
        <taxon>Harryflintia</taxon>
    </lineage>
</organism>
<dbReference type="SFLD" id="SFLDS00029">
    <property type="entry name" value="Radical_SAM"/>
    <property type="match status" value="1"/>
</dbReference>
<evidence type="ECO:0000256" key="3">
    <source>
        <dbReference type="ARBA" id="ARBA00022679"/>
    </source>
</evidence>
<dbReference type="EC" id="2.8.4.3" evidence="8 13"/>